<dbReference type="SUPFAM" id="SSF143422">
    <property type="entry name" value="Transposase IS200-like"/>
    <property type="match status" value="1"/>
</dbReference>
<dbReference type="GO" id="GO:0003677">
    <property type="term" value="F:DNA binding"/>
    <property type="evidence" value="ECO:0007669"/>
    <property type="project" value="InterPro"/>
</dbReference>
<evidence type="ECO:0000313" key="3">
    <source>
        <dbReference type="Proteomes" id="UP000034706"/>
    </source>
</evidence>
<comment type="caution">
    <text evidence="2">The sequence shown here is derived from an EMBL/GenBank/DDBJ whole genome shotgun (WGS) entry which is preliminary data.</text>
</comment>
<dbReference type="GO" id="GO:0004803">
    <property type="term" value="F:transposase activity"/>
    <property type="evidence" value="ECO:0007669"/>
    <property type="project" value="InterPro"/>
</dbReference>
<dbReference type="Gene3D" id="3.30.70.1290">
    <property type="entry name" value="Transposase IS200-like"/>
    <property type="match status" value="1"/>
</dbReference>
<dbReference type="GO" id="GO:0006313">
    <property type="term" value="P:DNA transposition"/>
    <property type="evidence" value="ECO:0007669"/>
    <property type="project" value="InterPro"/>
</dbReference>
<dbReference type="PANTHER" id="PTHR34322:SF2">
    <property type="entry name" value="TRANSPOSASE IS200-LIKE DOMAIN-CONTAINING PROTEIN"/>
    <property type="match status" value="1"/>
</dbReference>
<dbReference type="Pfam" id="PF01797">
    <property type="entry name" value="Y1_Tnp"/>
    <property type="match status" value="1"/>
</dbReference>
<dbReference type="InterPro" id="IPR002686">
    <property type="entry name" value="Transposase_17"/>
</dbReference>
<protein>
    <submittedName>
        <fullName evidence="2">Transpanse</fullName>
    </submittedName>
</protein>
<sequence length="225" mass="27182">MRKTPIAQGEYYHIFNRGNNKQAIFFDKRDKIRFLFLIIYFQSYIFFENIGRQVSYFIKNGTFNIDEDLKKKLLNNRNFKLINFALMPNHFHLTLCEFKEGGLSQYMQRVLCAYTKYFNTKYKKSGHLFQGPYKAVHIKNNNQLLYLSTYIHRNPRELPEWKNKEHIYPWSSYQDYLKNNRWGKLLKQDIVLKQFSGTKEYYDFTRSSPAKELIKNLDSDLLIDS</sequence>
<organism evidence="2 3">
    <name type="scientific">Candidatus Azambacteria bacterium GW2011_GWA2_39_10</name>
    <dbReference type="NCBI Taxonomy" id="1618611"/>
    <lineage>
        <taxon>Bacteria</taxon>
        <taxon>Candidatus Azamiibacteriota</taxon>
    </lineage>
</organism>
<reference evidence="2" key="1">
    <citation type="journal article" date="2015" name="Nature">
        <title>rRNA introns, odd ribosomes, and small enigmatic genomes across a large radiation of phyla.</title>
        <authorList>
            <person name="Brown C.T."/>
            <person name="Hug L.A."/>
            <person name="Thomas B.C."/>
            <person name="Sharon I."/>
            <person name="Castelle C.J."/>
            <person name="Singh A."/>
            <person name="Wilkins M.J."/>
            <person name="Williams K.H."/>
            <person name="Banfield J.F."/>
        </authorList>
    </citation>
    <scope>NUCLEOTIDE SEQUENCE [LARGE SCALE GENOMIC DNA]</scope>
</reference>
<feature type="domain" description="Transposase IS200-like" evidence="1">
    <location>
        <begin position="7"/>
        <end position="154"/>
    </location>
</feature>
<dbReference type="SMART" id="SM01321">
    <property type="entry name" value="Y1_Tnp"/>
    <property type="match status" value="1"/>
</dbReference>
<accession>A0A0G0LP38</accession>
<dbReference type="EMBL" id="LBVT01000004">
    <property type="protein sequence ID" value="KKQ92847.1"/>
    <property type="molecule type" value="Genomic_DNA"/>
</dbReference>
<gene>
    <name evidence="2" type="ORF">UT16_C0004G0001</name>
</gene>
<name>A0A0G0LP38_9BACT</name>
<evidence type="ECO:0000313" key="2">
    <source>
        <dbReference type="EMBL" id="KKQ92847.1"/>
    </source>
</evidence>
<dbReference type="PANTHER" id="PTHR34322">
    <property type="entry name" value="TRANSPOSASE, Y1_TNP DOMAIN-CONTAINING"/>
    <property type="match status" value="1"/>
</dbReference>
<evidence type="ECO:0000259" key="1">
    <source>
        <dbReference type="SMART" id="SM01321"/>
    </source>
</evidence>
<dbReference type="AlphaFoldDB" id="A0A0G0LP38"/>
<dbReference type="Proteomes" id="UP000034706">
    <property type="component" value="Unassembled WGS sequence"/>
</dbReference>
<proteinExistence type="predicted"/>
<dbReference type="InterPro" id="IPR036515">
    <property type="entry name" value="Transposase_17_sf"/>
</dbReference>